<comment type="caution">
    <text evidence="3">The sequence shown here is derived from an EMBL/GenBank/DDBJ whole genome shotgun (WGS) entry which is preliminary data.</text>
</comment>
<sequence length="3857" mass="418870">MGLGLTSLILLGQFLPFGVAFASPSEISRPGAGVSRIPLEVMAFNAPGFGDISDAINLANGNVYLDVGELSRNTKVDTPQDNKNTVLNANWNLKNRTRLLDSALGDFKPSWTLGSLSGEVILEQGDGSTQRFSQVQDSSLPVDAPSWIKARYAAVISAQQSSGIQTVAFYRVRPMVGTRHSEEWIVFVKGLDGLYGHHYDHNGNRTTFHNDGAFPDYVQNPSQQYRTAKLTGTDVSEGLSGGLKTEINYQDKTAGRISEIKDEFGRITSYWWVDAGVNGWVLGQIDYKNDGTLINKQTTFSYGAQAGLYLLKGVGFKTWDGKGTAFSLNSTRNFTLHYSNAQSFGSEKPVLLKAITREVVNTTGDKNTPSSWVNGSKLLTTSYTYGAVNLNGKASYALTESRDLVDASIDATTAAVTGGTDVQPKTTYGYTDADPLYKGLKVVVSQGDQETQYYYDKGSRLRERWVKDVQAASNARLTAVNRYLKWSYDYYLNGNLALEVNPDATGEALGKTIHYAYDGRGNVVRKDTFASKQFFIDDKIPLRLNLTADKGYYRPGDLAVFSGVLEGADPTKSSLTWTIDAPSLVAVTMPGVDNFTEASNWSALYTRDLVTGASTTPMVRANVFAGSTASAVRVQGLSVRWQSDPLMPEVLRRTLLSPGSYTLTVKVKKNDSRTGSVLVRIPGQTDQIFTLESSWKTLNIPFTVNETTSGDLGLIATGTGDFEFDALSVAPAVLQASSQNYDPAKSLTDSSAWTSRNAAEYPAHRVFNVPSTDNANGYSGLISHSYFFSQGCLGACRVRFWARTVSGTLPINYGINDYASTSGTLTTSWKYFDTTFNVGSMNYWDNNFSRQFQIFEQTSGNPAWQIAGVMVNQVDGNNNPVSGIVDSDLTGPDSGLWGGYFLKPAVMVQDPTSNGYTVFKSDSSTDNVTGGLTLKQKLPVGRYQVSFDAKADSALDIYSGMSDAALQKSSLTSSWQTVSTTLVVSNDTDRFTLLEKTTNNPGWYVRNLKLNYLDGKLVQIPRGVPSFQLTVKAKSDSYPDVVNEVSLPVYSYIKSVAAPAPEGDLPLSAVTTGTKPTSVRYQIPLPASANNPYNKGYQVKAHLNLDSAATSSDVFSKKIRWYTNGGSIAKTSDNDETITFTPPAWSKDLSGSTQQYTLVAVSEENPSVYDVIPVEVRYFGFDFYDFPNSGIYPSTIYLCYPWDCGTPNDPNKKRNFQFKIEMKNLPTSADGKFWYPIMGLGWKDSGSTQYTWFGLSQTTAESKIDIDGCMAVRYFDMRPIGAQSSIESSIAVGLNNNRDIKIERPLTMKIGGQELACTFNDSGIPKNNGVFKVNGGLIPTDEALQGTKDWQAVVQAAMGTQSSSDPGILNVANQILSVRNGIANLKFAPMALTATQSAEDQQIILPEGVSAEVLGEFNPAERKGWTSQENFVYNNDNQLVQSQRPAITSSYLYGNTTSPYTPSYPALGTVNQYSLGTAVLVNNQSFNVVAQVDAAILKGASFDAKVIPASIASVGGTELRRTVLTYDQSGRRGLLATQGVKWNDQNGVAHQTTATYTYRAASDATVTTGQLLYYRDVNNTTTAGAPTVTRTVKQPQDQPSQVITRDLAGNTLSNQYLHYDEFGNVVRDELVGAVAGNLPSSVTADPSSVTRSNYQTRMVYNGFGQKVWSTELLGSYQNEQVNNYASSGELLSNWSGHVSNLTDYHFSNGMLTGVARGLGPNTAWSAQSPISTLRSLETYELDSFGRVSKEHRLVLEGGTLKNDFVISHSYDSLGRELSGSNPDGSGMAQTYDAFGGVDKQTKLDPKGEVELLQTYARNHLGWVTRESKTTYATSTLAGTNVNTGTFNTDHVYDQLGLEIVTLSYDASIVSDNDSRRMVKRYDVEGNLLYTVSPVMRNVSSNSVTDNRRSVVSSTYDNLGQVIKQRVLLESDTTVNWADPLVRVSDGSLVGDVATTTTEYNDLGQAVKVTDAEGYVTTTDYDLLNNAYRVKKSLWNAKEPTSTSDPLSSRSITLDKTQTDAVVWSAFDAAKNVVGQMNNDGKVRKLYYNPLNQVYAESEWYDPASAAGGVISKFSSITADGMVVGTYLPKVTGTPATTGTASWTSSIGMYFDQVESFQFNYSLPLPSKSGKPSANLVSGTPTWVWTSFEYNHQGKPVKTTLPTGGVLTQAYDEDGNTTEQVNAEGFKTTFKYNPFGQVLERKELARTTTTSGTTTTNSVDSAAGLSGGFTYTYKYDWYGNLTRKSERNLYTYYEYNSLGKMTAESRPAVFSATGVPWKKHLYRLDGNKVMETSYAYTDSNPSFLTLTPVQKLTVNAGSPTAGNLKIWELDGLGRVSKEISKGVGYDPNGAADPINLYFAEEYFAQFVYNSLNARVYRYFRGNPQIYAQQTKDDGTQLLDASGKPETRYGTYWKYNTLGLLKEKYDEVLAAGQVLKKNTFTYEYDAQGRETRGDRNLKINVENPAKIGSTTLAATLGAIVTEYNNRGLVQKTTITDQSVTHNNTLEATPLTQVTENEYYLDGNRSKVTVTSGGTSNFQTFKYDTLGREIESKDSNGARYFIKPEDVNAQNFNVLAASAAQPLVITTAYGLDATQTVSMYSAVTGCTFTEKTTQTLSGLNYSTVKTKDACGVVTSTLDQLGIGKVGNPSLGDDDLSKRASKVFGPTAYASSVVWKNGEAMFANLQLNKAWKYNTTLTNKYNAYGQSVSLVKTDSRTAEVSDTQNSYKTEFVSNGDLVSQTSQTMDCTADGLGGAECSPGESKRTYVPNTGQQSGTTPDPFPTEGDFTATYTTIGAPFNLYSLTYLVKGTYGNSTTNTVGYTYDANYQNLTSTSSSFSTSEIAPTKTQVGSPTRTTDISIMNRGEVSFTAASAPMVMKTSDNKPAENFSGVIVTTGVWTGSAPSGQTTVTNYVYTPTDGHLFREETPQPNDATVTFYKQYSLDSRGNRILFTSKDGNIFKNYGYLKRYDADQKVALFYKVEADKHNWNHFLYSPTGDEVLSSTAGVRQLPTDGTSTKYSTLVERKWNSSYSTGLTIQMVRHKEGSYTATIDRSTLASTNGSGTYDPANADYLKQPDKYDQVRDATFSLADGVNSSTEWTGVVVFDAPDTQADTEAAEVLPESITGTVAPLDVQSHDQVDPIPSPGDVKPSGAKDTTKAKTPQKPTAETPAEGQTQKTSDKKDGISSPEITTFSQGTSTQVVQGKAVSPQAAEEKTPGSAPAPTVHIDATGQITVSDTTVKSDGDQAENSSVLPGSIEGVTLNEVQTHGADSGAPIQDLNPGGVAGVEPAPPSVGVTTSDSPGDVVSSEGTEPATPDTGHAPRSTSIKPSSNTVETMAGPAAYLCTVKGCIAKQDLEKAKNDIEQRVADLAARDDEIGKAMRRYQQLIEDRIRGNINISVYGRLYAYEAALAIIDSPKMQSDTKAIFLNSIADSVEKGYLKAFDFIHGHDELAKIIKNGASPDQIARHMISYYADKEFENQLKIINAQTTMKIVDDLLGITTLQECRFGDKLACGLAAASVVPWGEAAGPLVRTLGKYLPEEATAAASAFGSKIKGWLDTDVGELFRGAAKACGNSFDPETLVKTASGDKAIASLMVGEKVLAFNEETGKEEYQPISQIFKNEDPALTVLGISDPESGQMEFITTTPEHPFYVTERSDGEPRPKPEGHSDLSDKWVGAGHLKVGDKLKQADGTLGEVRYVNIIEQARTMYNLEVAEAHTFFVGAQGWLVHNGKKRCEISFQGTTVGASDAISKGFHLNYGNGELNLVPTRVTVRDAKGKVVNEYIEIQLKSTFSKKKSAVEVDGKVAASVEEFIRENMKKAAKGAEAIIGNWSDVPSMAQRVAEAKLLMEAFTGQTQFKVVP</sequence>
<feature type="domain" description="Hint" evidence="2">
    <location>
        <begin position="3569"/>
        <end position="3686"/>
    </location>
</feature>
<dbReference type="CDD" id="cd00081">
    <property type="entry name" value="Hint"/>
    <property type="match status" value="1"/>
</dbReference>
<dbReference type="InterPro" id="IPR003587">
    <property type="entry name" value="Hint_dom_N"/>
</dbReference>
<feature type="region of interest" description="Disordered" evidence="1">
    <location>
        <begin position="2751"/>
        <end position="2778"/>
    </location>
</feature>
<dbReference type="PANTHER" id="PTHR32305:SF15">
    <property type="entry name" value="PROTEIN RHSA-RELATED"/>
    <property type="match status" value="1"/>
</dbReference>
<dbReference type="SUPFAM" id="SSF51294">
    <property type="entry name" value="Hedgehog/intein (Hint) domain"/>
    <property type="match status" value="1"/>
</dbReference>
<dbReference type="InterPro" id="IPR050708">
    <property type="entry name" value="T6SS_VgrG/RHS"/>
</dbReference>
<evidence type="ECO:0000313" key="4">
    <source>
        <dbReference type="Proteomes" id="UP000632222"/>
    </source>
</evidence>
<dbReference type="InterPro" id="IPR036844">
    <property type="entry name" value="Hint_dom_sf"/>
</dbReference>
<feature type="compositionally biased region" description="Low complexity" evidence="1">
    <location>
        <begin position="3154"/>
        <end position="3166"/>
    </location>
</feature>
<dbReference type="Gene3D" id="2.180.10.10">
    <property type="entry name" value="RHS repeat-associated core"/>
    <property type="match status" value="1"/>
</dbReference>
<feature type="compositionally biased region" description="Polar residues" evidence="1">
    <location>
        <begin position="3318"/>
        <end position="3328"/>
    </location>
</feature>
<protein>
    <recommendedName>
        <fullName evidence="2">Hint domain-containing protein</fullName>
    </recommendedName>
</protein>
<dbReference type="EMBL" id="BMOD01000005">
    <property type="protein sequence ID" value="GGJ33179.1"/>
    <property type="molecule type" value="Genomic_DNA"/>
</dbReference>
<dbReference type="InterPro" id="IPR006141">
    <property type="entry name" value="Intein_N"/>
</dbReference>
<feature type="compositionally biased region" description="Polar residues" evidence="1">
    <location>
        <begin position="3183"/>
        <end position="3197"/>
    </location>
</feature>
<dbReference type="SMART" id="SM00306">
    <property type="entry name" value="HintN"/>
    <property type="match status" value="1"/>
</dbReference>
<dbReference type="InterPro" id="IPR006530">
    <property type="entry name" value="YD"/>
</dbReference>
<reference evidence="4" key="1">
    <citation type="journal article" date="2019" name="Int. J. Syst. Evol. Microbiol.">
        <title>The Global Catalogue of Microorganisms (GCM) 10K type strain sequencing project: providing services to taxonomists for standard genome sequencing and annotation.</title>
        <authorList>
            <consortium name="The Broad Institute Genomics Platform"/>
            <consortium name="The Broad Institute Genome Sequencing Center for Infectious Disease"/>
            <person name="Wu L."/>
            <person name="Ma J."/>
        </authorList>
    </citation>
    <scope>NUCLEOTIDE SEQUENCE [LARGE SCALE GENOMIC DNA]</scope>
    <source>
        <strain evidence="4">JCM 14370</strain>
    </source>
</reference>
<feature type="compositionally biased region" description="Polar residues" evidence="1">
    <location>
        <begin position="2763"/>
        <end position="2773"/>
    </location>
</feature>
<name>A0ABQ2CZ05_9DEIO</name>
<keyword evidence="4" id="KW-1185">Reference proteome</keyword>
<evidence type="ECO:0000259" key="2">
    <source>
        <dbReference type="SMART" id="SM00306"/>
    </source>
</evidence>
<proteinExistence type="predicted"/>
<evidence type="ECO:0000256" key="1">
    <source>
        <dbReference type="SAM" id="MobiDB-lite"/>
    </source>
</evidence>
<feature type="compositionally biased region" description="Basic and acidic residues" evidence="1">
    <location>
        <begin position="3650"/>
        <end position="3668"/>
    </location>
</feature>
<dbReference type="NCBIfam" id="TIGR01643">
    <property type="entry name" value="YD_repeat_2x"/>
    <property type="match status" value="2"/>
</dbReference>
<feature type="region of interest" description="Disordered" evidence="1">
    <location>
        <begin position="3647"/>
        <end position="3668"/>
    </location>
</feature>
<evidence type="ECO:0000313" key="3">
    <source>
        <dbReference type="EMBL" id="GGJ33179.1"/>
    </source>
</evidence>
<accession>A0ABQ2CZ05</accession>
<feature type="region of interest" description="Disordered" evidence="1">
    <location>
        <begin position="3263"/>
        <end position="3328"/>
    </location>
</feature>
<dbReference type="Pfam" id="PF07591">
    <property type="entry name" value="PT-HINT"/>
    <property type="match status" value="1"/>
</dbReference>
<organism evidence="3 4">
    <name type="scientific">Deinococcus roseus</name>
    <dbReference type="NCBI Taxonomy" id="392414"/>
    <lineage>
        <taxon>Bacteria</taxon>
        <taxon>Thermotogati</taxon>
        <taxon>Deinococcota</taxon>
        <taxon>Deinococci</taxon>
        <taxon>Deinococcales</taxon>
        <taxon>Deinococcaceae</taxon>
        <taxon>Deinococcus</taxon>
    </lineage>
</organism>
<dbReference type="Gene3D" id="2.170.16.10">
    <property type="entry name" value="Hedgehog/Intein (Hint) domain"/>
    <property type="match status" value="1"/>
</dbReference>
<feature type="region of interest" description="Disordered" evidence="1">
    <location>
        <begin position="3124"/>
        <end position="3225"/>
    </location>
</feature>
<gene>
    <name evidence="3" type="ORF">GCM10008938_19280</name>
</gene>
<dbReference type="Proteomes" id="UP000632222">
    <property type="component" value="Unassembled WGS sequence"/>
</dbReference>
<dbReference type="PANTHER" id="PTHR32305">
    <property type="match status" value="1"/>
</dbReference>
<dbReference type="PROSITE" id="PS50817">
    <property type="entry name" value="INTEIN_N_TER"/>
    <property type="match status" value="1"/>
</dbReference>